<name>A0AAV9G214_9PEZI</name>
<dbReference type="PANTHER" id="PTHR46082">
    <property type="entry name" value="ATP/GTP-BINDING PROTEIN-RELATED"/>
    <property type="match status" value="1"/>
</dbReference>
<organism evidence="1 2">
    <name type="scientific">Podospora aff. communis PSN243</name>
    <dbReference type="NCBI Taxonomy" id="3040156"/>
    <lineage>
        <taxon>Eukaryota</taxon>
        <taxon>Fungi</taxon>
        <taxon>Dikarya</taxon>
        <taxon>Ascomycota</taxon>
        <taxon>Pezizomycotina</taxon>
        <taxon>Sordariomycetes</taxon>
        <taxon>Sordariomycetidae</taxon>
        <taxon>Sordariales</taxon>
        <taxon>Podosporaceae</taxon>
        <taxon>Podospora</taxon>
    </lineage>
</organism>
<evidence type="ECO:0000313" key="2">
    <source>
        <dbReference type="Proteomes" id="UP001321760"/>
    </source>
</evidence>
<reference evidence="1" key="1">
    <citation type="journal article" date="2023" name="Mol. Phylogenet. Evol.">
        <title>Genome-scale phylogeny and comparative genomics of the fungal order Sordariales.</title>
        <authorList>
            <person name="Hensen N."/>
            <person name="Bonometti L."/>
            <person name="Westerberg I."/>
            <person name="Brannstrom I.O."/>
            <person name="Guillou S."/>
            <person name="Cros-Aarteil S."/>
            <person name="Calhoun S."/>
            <person name="Haridas S."/>
            <person name="Kuo A."/>
            <person name="Mondo S."/>
            <person name="Pangilinan J."/>
            <person name="Riley R."/>
            <person name="LaButti K."/>
            <person name="Andreopoulos B."/>
            <person name="Lipzen A."/>
            <person name="Chen C."/>
            <person name="Yan M."/>
            <person name="Daum C."/>
            <person name="Ng V."/>
            <person name="Clum A."/>
            <person name="Steindorff A."/>
            <person name="Ohm R.A."/>
            <person name="Martin F."/>
            <person name="Silar P."/>
            <person name="Natvig D.O."/>
            <person name="Lalanne C."/>
            <person name="Gautier V."/>
            <person name="Ament-Velasquez S.L."/>
            <person name="Kruys A."/>
            <person name="Hutchinson M.I."/>
            <person name="Powell A.J."/>
            <person name="Barry K."/>
            <person name="Miller A.N."/>
            <person name="Grigoriev I.V."/>
            <person name="Debuchy R."/>
            <person name="Gladieux P."/>
            <person name="Hiltunen Thoren M."/>
            <person name="Johannesson H."/>
        </authorList>
    </citation>
    <scope>NUCLEOTIDE SEQUENCE</scope>
    <source>
        <strain evidence="1">PSN243</strain>
    </source>
</reference>
<proteinExistence type="predicted"/>
<evidence type="ECO:0008006" key="3">
    <source>
        <dbReference type="Google" id="ProtNLM"/>
    </source>
</evidence>
<sequence>MHKLVQEATRYGLGMRNPEDEVYFSGAALQIMAKLFPESNQETWEECERYVAHAVQVGEWVEICQRKDEVADLLVRVSDYLFDRGRWREKEPVDERAYELRREVLGEKHPDTIWSMASLATTYHQQGRYGEAEPMKIKVLELRREVLGEKHPDTIRSMAELATIYHAQGRYAEDEKISVEVLKLRREVLGEKHPDTIRSMASLAATYHQQGRYAEDEKISVEVLELRRGLLGEEHPDSL</sequence>
<dbReference type="InterPro" id="IPR053137">
    <property type="entry name" value="NLR-like"/>
</dbReference>
<dbReference type="Gene3D" id="1.25.40.10">
    <property type="entry name" value="Tetratricopeptide repeat domain"/>
    <property type="match status" value="1"/>
</dbReference>
<accession>A0AAV9G214</accession>
<dbReference type="Pfam" id="PF13424">
    <property type="entry name" value="TPR_12"/>
    <property type="match status" value="1"/>
</dbReference>
<reference evidence="1" key="2">
    <citation type="submission" date="2023-05" db="EMBL/GenBank/DDBJ databases">
        <authorList>
            <consortium name="Lawrence Berkeley National Laboratory"/>
            <person name="Steindorff A."/>
            <person name="Hensen N."/>
            <person name="Bonometti L."/>
            <person name="Westerberg I."/>
            <person name="Brannstrom I.O."/>
            <person name="Guillou S."/>
            <person name="Cros-Aarteil S."/>
            <person name="Calhoun S."/>
            <person name="Haridas S."/>
            <person name="Kuo A."/>
            <person name="Mondo S."/>
            <person name="Pangilinan J."/>
            <person name="Riley R."/>
            <person name="Labutti K."/>
            <person name="Andreopoulos B."/>
            <person name="Lipzen A."/>
            <person name="Chen C."/>
            <person name="Yanf M."/>
            <person name="Daum C."/>
            <person name="Ng V."/>
            <person name="Clum A."/>
            <person name="Ohm R."/>
            <person name="Martin F."/>
            <person name="Silar P."/>
            <person name="Natvig D."/>
            <person name="Lalanne C."/>
            <person name="Gautier V."/>
            <person name="Ament-Velasquez S.L."/>
            <person name="Kruys A."/>
            <person name="Hutchinson M.I."/>
            <person name="Powell A.J."/>
            <person name="Barry K."/>
            <person name="Miller A.N."/>
            <person name="Grigoriev I.V."/>
            <person name="Debuchy R."/>
            <person name="Gladieux P."/>
            <person name="Thoren M.H."/>
            <person name="Johannesson H."/>
        </authorList>
    </citation>
    <scope>NUCLEOTIDE SEQUENCE</scope>
    <source>
        <strain evidence="1">PSN243</strain>
    </source>
</reference>
<dbReference type="SUPFAM" id="SSF48452">
    <property type="entry name" value="TPR-like"/>
    <property type="match status" value="1"/>
</dbReference>
<dbReference type="Pfam" id="PF13374">
    <property type="entry name" value="TPR_10"/>
    <property type="match status" value="2"/>
</dbReference>
<comment type="caution">
    <text evidence="1">The sequence shown here is derived from an EMBL/GenBank/DDBJ whole genome shotgun (WGS) entry which is preliminary data.</text>
</comment>
<dbReference type="AlphaFoldDB" id="A0AAV9G214"/>
<keyword evidence="2" id="KW-1185">Reference proteome</keyword>
<dbReference type="InterPro" id="IPR011990">
    <property type="entry name" value="TPR-like_helical_dom_sf"/>
</dbReference>
<dbReference type="EMBL" id="MU866039">
    <property type="protein sequence ID" value="KAK4442002.1"/>
    <property type="molecule type" value="Genomic_DNA"/>
</dbReference>
<dbReference type="Proteomes" id="UP001321760">
    <property type="component" value="Unassembled WGS sequence"/>
</dbReference>
<dbReference type="PANTHER" id="PTHR46082:SF11">
    <property type="entry name" value="AAA+ ATPASE DOMAIN-CONTAINING PROTEIN-RELATED"/>
    <property type="match status" value="1"/>
</dbReference>
<evidence type="ECO:0000313" key="1">
    <source>
        <dbReference type="EMBL" id="KAK4442002.1"/>
    </source>
</evidence>
<protein>
    <recommendedName>
        <fullName evidence="3">Kinesin light chain</fullName>
    </recommendedName>
</protein>
<gene>
    <name evidence="1" type="ORF">QBC34DRAFT_456758</name>
</gene>